<evidence type="ECO:0000259" key="6">
    <source>
        <dbReference type="SMART" id="SM00091"/>
    </source>
</evidence>
<dbReference type="Gene3D" id="3.30.450.20">
    <property type="entry name" value="PAS domain"/>
    <property type="match status" value="2"/>
</dbReference>
<accession>A0ABW2TZV7</accession>
<dbReference type="InterPro" id="IPR052162">
    <property type="entry name" value="Sensor_kinase/Photoreceptor"/>
</dbReference>
<dbReference type="SUPFAM" id="SSF55785">
    <property type="entry name" value="PYP-like sensor domain (PAS domain)"/>
    <property type="match status" value="1"/>
</dbReference>
<dbReference type="CDD" id="cd00130">
    <property type="entry name" value="PAS"/>
    <property type="match status" value="1"/>
</dbReference>
<dbReference type="Pfam" id="PF08447">
    <property type="entry name" value="PAS_3"/>
    <property type="match status" value="1"/>
</dbReference>
<reference evidence="8" key="1">
    <citation type="journal article" date="2019" name="Int. J. Syst. Evol. Microbiol.">
        <title>The Global Catalogue of Microorganisms (GCM) 10K type strain sequencing project: providing services to taxonomists for standard genome sequencing and annotation.</title>
        <authorList>
            <consortium name="The Broad Institute Genomics Platform"/>
            <consortium name="The Broad Institute Genome Sequencing Center for Infectious Disease"/>
            <person name="Wu L."/>
            <person name="Ma J."/>
        </authorList>
    </citation>
    <scope>NUCLEOTIDE SEQUENCE [LARGE SCALE GENOMIC DNA]</scope>
    <source>
        <strain evidence="8">JCM 19635</strain>
    </source>
</reference>
<gene>
    <name evidence="7" type="ORF">ACFQT0_01510</name>
</gene>
<dbReference type="RefSeq" id="WP_380199800.1">
    <property type="nucleotide sequence ID" value="NZ_JBHTEK010000001.1"/>
</dbReference>
<protein>
    <recommendedName>
        <fullName evidence="2">histidine kinase</fullName>
        <ecNumber evidence="2">2.7.13.3</ecNumber>
    </recommendedName>
</protein>
<dbReference type="EMBL" id="JBHTEK010000001">
    <property type="protein sequence ID" value="MFC7666252.1"/>
    <property type="molecule type" value="Genomic_DNA"/>
</dbReference>
<sequence length="181" mass="20584">MWARPCPSSLLDAATGQRQQRYLDFTYQLQHDHQGQPTGILAFGVDVTQQVLARRETEVLQGEVRAADDRLRRQAEVLPIITFTTDHTGRTTYMSPQWYAFTGQKPGGSWEEVDAVWAERLHPDDREKATYHIQKSIDFAQLGRVEVRLRGANGQYRWFLTEAVPELNAAGQPAPALRLHA</sequence>
<keyword evidence="8" id="KW-1185">Reference proteome</keyword>
<dbReference type="SMART" id="SM00091">
    <property type="entry name" value="PAS"/>
    <property type="match status" value="1"/>
</dbReference>
<evidence type="ECO:0000256" key="2">
    <source>
        <dbReference type="ARBA" id="ARBA00012438"/>
    </source>
</evidence>
<evidence type="ECO:0000256" key="1">
    <source>
        <dbReference type="ARBA" id="ARBA00000085"/>
    </source>
</evidence>
<evidence type="ECO:0000256" key="3">
    <source>
        <dbReference type="ARBA" id="ARBA00022553"/>
    </source>
</evidence>
<dbReference type="InterPro" id="IPR013655">
    <property type="entry name" value="PAS_fold_3"/>
</dbReference>
<dbReference type="EC" id="2.7.13.3" evidence="2"/>
<dbReference type="Proteomes" id="UP001596513">
    <property type="component" value="Unassembled WGS sequence"/>
</dbReference>
<keyword evidence="5" id="KW-0418">Kinase</keyword>
<comment type="catalytic activity">
    <reaction evidence="1">
        <text>ATP + protein L-histidine = ADP + protein N-phospho-L-histidine.</text>
        <dbReference type="EC" id="2.7.13.3"/>
    </reaction>
</comment>
<dbReference type="PANTHER" id="PTHR43304:SF1">
    <property type="entry name" value="PAC DOMAIN-CONTAINING PROTEIN"/>
    <property type="match status" value="1"/>
</dbReference>
<keyword evidence="4" id="KW-0808">Transferase</keyword>
<evidence type="ECO:0000256" key="5">
    <source>
        <dbReference type="ARBA" id="ARBA00022777"/>
    </source>
</evidence>
<evidence type="ECO:0000256" key="4">
    <source>
        <dbReference type="ARBA" id="ARBA00022679"/>
    </source>
</evidence>
<dbReference type="PANTHER" id="PTHR43304">
    <property type="entry name" value="PHYTOCHROME-LIKE PROTEIN CPH1"/>
    <property type="match status" value="1"/>
</dbReference>
<comment type="caution">
    <text evidence="7">The sequence shown here is derived from an EMBL/GenBank/DDBJ whole genome shotgun (WGS) entry which is preliminary data.</text>
</comment>
<evidence type="ECO:0000313" key="7">
    <source>
        <dbReference type="EMBL" id="MFC7666252.1"/>
    </source>
</evidence>
<feature type="domain" description="PAS" evidence="6">
    <location>
        <begin position="69"/>
        <end position="138"/>
    </location>
</feature>
<dbReference type="InterPro" id="IPR000014">
    <property type="entry name" value="PAS"/>
</dbReference>
<evidence type="ECO:0000313" key="8">
    <source>
        <dbReference type="Proteomes" id="UP001596513"/>
    </source>
</evidence>
<dbReference type="InterPro" id="IPR035965">
    <property type="entry name" value="PAS-like_dom_sf"/>
</dbReference>
<keyword evidence="3" id="KW-0597">Phosphoprotein</keyword>
<proteinExistence type="predicted"/>
<name>A0ABW2TZV7_9BACT</name>
<organism evidence="7 8">
    <name type="scientific">Hymenobacter humi</name>
    <dbReference type="NCBI Taxonomy" id="1411620"/>
    <lineage>
        <taxon>Bacteria</taxon>
        <taxon>Pseudomonadati</taxon>
        <taxon>Bacteroidota</taxon>
        <taxon>Cytophagia</taxon>
        <taxon>Cytophagales</taxon>
        <taxon>Hymenobacteraceae</taxon>
        <taxon>Hymenobacter</taxon>
    </lineage>
</organism>